<evidence type="ECO:0000256" key="1">
    <source>
        <dbReference type="SAM" id="MobiDB-lite"/>
    </source>
</evidence>
<proteinExistence type="predicted"/>
<organism evidence="2 3">
    <name type="scientific">Umbra pygmaea</name>
    <name type="common">Eastern mudminnow</name>
    <dbReference type="NCBI Taxonomy" id="75934"/>
    <lineage>
        <taxon>Eukaryota</taxon>
        <taxon>Metazoa</taxon>
        <taxon>Chordata</taxon>
        <taxon>Craniata</taxon>
        <taxon>Vertebrata</taxon>
        <taxon>Euteleostomi</taxon>
        <taxon>Actinopterygii</taxon>
        <taxon>Neopterygii</taxon>
        <taxon>Teleostei</taxon>
        <taxon>Protacanthopterygii</taxon>
        <taxon>Esociformes</taxon>
        <taxon>Umbridae</taxon>
        <taxon>Umbra</taxon>
    </lineage>
</organism>
<dbReference type="Proteomes" id="UP001557470">
    <property type="component" value="Unassembled WGS sequence"/>
</dbReference>
<protein>
    <submittedName>
        <fullName evidence="2">Uncharacterized protein</fullName>
    </submittedName>
</protein>
<comment type="caution">
    <text evidence="2">The sequence shown here is derived from an EMBL/GenBank/DDBJ whole genome shotgun (WGS) entry which is preliminary data.</text>
</comment>
<accession>A0ABD0X7Z3</accession>
<evidence type="ECO:0000313" key="3">
    <source>
        <dbReference type="Proteomes" id="UP001557470"/>
    </source>
</evidence>
<keyword evidence="3" id="KW-1185">Reference proteome</keyword>
<sequence>MLSQYTWVVLPKKWHQSNIFAHIKPSLLRSASIRAILSRSLVTSTDSSSGVRRQRWFKFGQKSRGAFESSPLSHRPLTVRAQEPPTPRPPLRGHHTSSGQT</sequence>
<name>A0ABD0X7Z3_UMBPY</name>
<gene>
    <name evidence="2" type="ORF">UPYG_G00054800</name>
</gene>
<reference evidence="2 3" key="1">
    <citation type="submission" date="2024-06" db="EMBL/GenBank/DDBJ databases">
        <authorList>
            <person name="Pan Q."/>
            <person name="Wen M."/>
            <person name="Jouanno E."/>
            <person name="Zahm M."/>
            <person name="Klopp C."/>
            <person name="Cabau C."/>
            <person name="Louis A."/>
            <person name="Berthelot C."/>
            <person name="Parey E."/>
            <person name="Roest Crollius H."/>
            <person name="Montfort J."/>
            <person name="Robinson-Rechavi M."/>
            <person name="Bouchez O."/>
            <person name="Lampietro C."/>
            <person name="Lopez Roques C."/>
            <person name="Donnadieu C."/>
            <person name="Postlethwait J."/>
            <person name="Bobe J."/>
            <person name="Verreycken H."/>
            <person name="Guiguen Y."/>
        </authorList>
    </citation>
    <scope>NUCLEOTIDE SEQUENCE [LARGE SCALE GENOMIC DNA]</scope>
    <source>
        <strain evidence="2">Up_M1</strain>
        <tissue evidence="2">Testis</tissue>
    </source>
</reference>
<dbReference type="EMBL" id="JAGEUA010000002">
    <property type="protein sequence ID" value="KAL1005118.1"/>
    <property type="molecule type" value="Genomic_DNA"/>
</dbReference>
<feature type="region of interest" description="Disordered" evidence="1">
    <location>
        <begin position="63"/>
        <end position="101"/>
    </location>
</feature>
<dbReference type="AlphaFoldDB" id="A0ABD0X7Z3"/>
<evidence type="ECO:0000313" key="2">
    <source>
        <dbReference type="EMBL" id="KAL1005118.1"/>
    </source>
</evidence>